<name>A0ACC4BST6_POPAL</name>
<dbReference type="Proteomes" id="UP000309997">
    <property type="component" value="Unassembled WGS sequence"/>
</dbReference>
<evidence type="ECO:0000313" key="1">
    <source>
        <dbReference type="EMBL" id="KAL3581445.1"/>
    </source>
</evidence>
<comment type="caution">
    <text evidence="1">The sequence shown here is derived from an EMBL/GenBank/DDBJ whole genome shotgun (WGS) entry which is preliminary data.</text>
</comment>
<accession>A0ACC4BST6</accession>
<gene>
    <name evidence="1" type="ORF">D5086_015777</name>
</gene>
<proteinExistence type="predicted"/>
<sequence length="230" mass="25245">MSTEEKRKLGAALTRLSPEDLTKALEIVAQNNPGFQATAEEVDLDIDAQSETTLWRLKFFVKDALEVQGKSAASADCGAGEEVAVNGDGQREIAGAGGELACTLHFFNLFRPLVSHSLMSSPNSRLSIQETMSSNIPSSLGPYLLQVYATISRKSKHKCSIHDDKLQYHPMHTAVVHQKAIFIRMPTEEVLPPFSFIALHNATKLSMLENSEVFLDHVTVESRPIKTGLP</sequence>
<protein>
    <submittedName>
        <fullName evidence="1">Uncharacterized protein</fullName>
    </submittedName>
</protein>
<keyword evidence="2" id="KW-1185">Reference proteome</keyword>
<evidence type="ECO:0000313" key="2">
    <source>
        <dbReference type="Proteomes" id="UP000309997"/>
    </source>
</evidence>
<reference evidence="1 2" key="1">
    <citation type="journal article" date="2024" name="Plant Biotechnol. J.">
        <title>Genome and CRISPR/Cas9 system of a widespread forest tree (Populus alba) in the world.</title>
        <authorList>
            <person name="Liu Y.J."/>
            <person name="Jiang P.F."/>
            <person name="Han X.M."/>
            <person name="Li X.Y."/>
            <person name="Wang H.M."/>
            <person name="Wang Y.J."/>
            <person name="Wang X.X."/>
            <person name="Zeng Q.Y."/>
        </authorList>
    </citation>
    <scope>NUCLEOTIDE SEQUENCE [LARGE SCALE GENOMIC DNA]</scope>
    <source>
        <strain evidence="2">cv. PAL-ZL1</strain>
    </source>
</reference>
<dbReference type="EMBL" id="RCHU02000008">
    <property type="protein sequence ID" value="KAL3581445.1"/>
    <property type="molecule type" value="Genomic_DNA"/>
</dbReference>
<organism evidence="1 2">
    <name type="scientific">Populus alba</name>
    <name type="common">White poplar</name>
    <dbReference type="NCBI Taxonomy" id="43335"/>
    <lineage>
        <taxon>Eukaryota</taxon>
        <taxon>Viridiplantae</taxon>
        <taxon>Streptophyta</taxon>
        <taxon>Embryophyta</taxon>
        <taxon>Tracheophyta</taxon>
        <taxon>Spermatophyta</taxon>
        <taxon>Magnoliopsida</taxon>
        <taxon>eudicotyledons</taxon>
        <taxon>Gunneridae</taxon>
        <taxon>Pentapetalae</taxon>
        <taxon>rosids</taxon>
        <taxon>fabids</taxon>
        <taxon>Malpighiales</taxon>
        <taxon>Salicaceae</taxon>
        <taxon>Saliceae</taxon>
        <taxon>Populus</taxon>
    </lineage>
</organism>